<comment type="caution">
    <text evidence="1">The sequence shown here is derived from an EMBL/GenBank/DDBJ whole genome shotgun (WGS) entry which is preliminary data.</text>
</comment>
<keyword evidence="2" id="KW-1185">Reference proteome</keyword>
<reference evidence="1" key="1">
    <citation type="submission" date="2022-10" db="EMBL/GenBank/DDBJ databases">
        <title>Complete Genome of Trichothecium roseum strain YXFP-22015, a Plant Pathogen Isolated from Citrus.</title>
        <authorList>
            <person name="Wang Y."/>
            <person name="Zhu L."/>
        </authorList>
    </citation>
    <scope>NUCLEOTIDE SEQUENCE</scope>
    <source>
        <strain evidence="1">YXFP-22015</strain>
    </source>
</reference>
<dbReference type="Proteomes" id="UP001163324">
    <property type="component" value="Chromosome 2"/>
</dbReference>
<proteinExistence type="predicted"/>
<gene>
    <name evidence="1" type="ORF">N3K66_002558</name>
</gene>
<accession>A0ACC0V9Q4</accession>
<evidence type="ECO:0000313" key="2">
    <source>
        <dbReference type="Proteomes" id="UP001163324"/>
    </source>
</evidence>
<name>A0ACC0V9Q4_9HYPO</name>
<protein>
    <submittedName>
        <fullName evidence="1">Uncharacterized protein</fullName>
    </submittedName>
</protein>
<organism evidence="1 2">
    <name type="scientific">Trichothecium roseum</name>
    <dbReference type="NCBI Taxonomy" id="47278"/>
    <lineage>
        <taxon>Eukaryota</taxon>
        <taxon>Fungi</taxon>
        <taxon>Dikarya</taxon>
        <taxon>Ascomycota</taxon>
        <taxon>Pezizomycotina</taxon>
        <taxon>Sordariomycetes</taxon>
        <taxon>Hypocreomycetidae</taxon>
        <taxon>Hypocreales</taxon>
        <taxon>Hypocreales incertae sedis</taxon>
        <taxon>Trichothecium</taxon>
    </lineage>
</organism>
<evidence type="ECO:0000313" key="1">
    <source>
        <dbReference type="EMBL" id="KAI9903206.1"/>
    </source>
</evidence>
<sequence>MSRRLLQTSRMLARSSRRSPSLSTCSTLRASAVAATITTVPEIRSRNAFSTSTHRPKGIMPETANPKHEPAGSPATVKPADITENEYHELADTYLENALLKFEEIQDKNAAVDVEFSAGVMTIGIPGVGTYVLNKQPPNKQIWLSSPVSGPKRYDWCVFGEGQTDKEGTAAGRWVYTRDQSTLDALVLEELDVDLQAPIDS</sequence>
<dbReference type="EMBL" id="CM047941">
    <property type="protein sequence ID" value="KAI9903206.1"/>
    <property type="molecule type" value="Genomic_DNA"/>
</dbReference>